<feature type="compositionally biased region" description="Gly residues" evidence="1">
    <location>
        <begin position="989"/>
        <end position="1007"/>
    </location>
</feature>
<feature type="compositionally biased region" description="Gly residues" evidence="1">
    <location>
        <begin position="1372"/>
        <end position="1387"/>
    </location>
</feature>
<feature type="transmembrane region" description="Helical" evidence="2">
    <location>
        <begin position="1461"/>
        <end position="1480"/>
    </location>
</feature>
<feature type="region of interest" description="Disordered" evidence="1">
    <location>
        <begin position="989"/>
        <end position="1040"/>
    </location>
</feature>
<feature type="region of interest" description="Disordered" evidence="1">
    <location>
        <begin position="1429"/>
        <end position="1454"/>
    </location>
</feature>
<evidence type="ECO:0000256" key="2">
    <source>
        <dbReference type="SAM" id="Phobius"/>
    </source>
</evidence>
<proteinExistence type="predicted"/>
<keyword evidence="2" id="KW-1133">Transmembrane helix</keyword>
<feature type="compositionally biased region" description="Low complexity" evidence="1">
    <location>
        <begin position="1024"/>
        <end position="1038"/>
    </location>
</feature>
<feature type="region of interest" description="Disordered" evidence="1">
    <location>
        <begin position="1326"/>
        <end position="1414"/>
    </location>
</feature>
<feature type="transmembrane region" description="Helical" evidence="2">
    <location>
        <begin position="1069"/>
        <end position="1091"/>
    </location>
</feature>
<dbReference type="EMBL" id="JAEHOE010000083">
    <property type="protein sequence ID" value="KAG2488470.1"/>
    <property type="molecule type" value="Genomic_DNA"/>
</dbReference>
<gene>
    <name evidence="3" type="ORF">HYH03_012975</name>
</gene>
<sequence>MYGYKRGALDGKPLALLLSPHAARCLTDQLAEMVIASTGAALPTASEGSAEAGRVGSVAVAAHPAADVGLGRELVVVGMHIDRVAFPVKLMLRKASGVGEDSTFLALMEPLPPSRGLASLWVSPNGTVTACDPQFVANFGWRATEVQGSGLTALLSVSKATVGLAPGQAKKGDEEAPLLRGIESSADLLKRLLARAKVSEEDDPDVPTGLQGLAGHKYDTAPVPVTVSIVESAPTLHDAPIHEVRVRLVAPDPPQLMVVSRKGAILHASTELAVRLKDAAGRTGHGPAGPLAAAGGVAGAWAAPEVGGDGAGVEGGGPIGAASGSQLLTGFKLPDFLPSPWKEMHVKLLKDTTAQSPPARSHWSCRQGGPNTPGPTLELRTITGQPLRVTVSVTTRDLSGEPTHVIRMGRSSLPAALAERRVRLSVGADGVVVSATEGPAASMLRLEPTQVVGRGLWELITEQSPHGLPSGPPMLAELMDRAIEQPGHSWRVQVVASAPGRTTGRGTETGSVVRVAIPKSAVMQVFAEGSLEEGEAALAAIGGLDIPAGGVVVDLWPATNVSGVLQLDATGRVSQVLEEATRPAGLLFGMPSSALVGSSLAGLVVLPPGRSGAQDLLTLTGAKKSSLKKQQGEAHVVAMHADSEPLTLDVQVVGKPGPGQTTTVILRPHAAPMMPAAATAASRAASFAPAPRNTASPESRKVQTGATLLLEPPSAGPAEKPELAHNLSNLCSSAADSKSRGPTPPLGTAPAAIPPSSPANPTKGGGDSQPASNSMSGSATGGKTSSHAAPHKRISDMVARCTSITLPPEEHPASADADTKAPAAEPMPPKAGSPPASGSRRLSAGIAPPIAPPGDEPQQAEGPGSKPHTLPGSTEPGAPKDHLDELEELLSARPQTAARGAGDHDSEAGDGSDSEKGKKKHKEGEGRVSQWVASKGAFYQNSVAPTHKSEDVISEVSDALNSDTEGGEAPVHQRPGAFGAAGAAGAGLGAGKGAAAGGKGAAAGGKGAAEPPPEADIDDGASDGGQSAMSAQSSSGGAEYKRGKRFRKLARLMDSNQAQQVQHRFRTHAVITVLLLAAVHLACFILTITIIDQKRDGMIKLGDSGQAGLYMHQMLTDVRSLDVISRNMTIDYLYTAKDADFFIQRVAKNAEIVKESLNHILEANHGEGSPILHNLYYTTITVWNGWEADGSDSWINVTVWDFATRFYAMAKNIEQHAREWLDEGLSFSDQFAVGFLLRSGPMLYQETREVMDALVDKSVKDVEVVDTLQLVFLAVEGAAITCLAACYLAYLLRAVAAQRYKLYGTFLLIPVGLTRALASQDINAVFNDEEDSDDDDDGPRELVNRDDEEEGGAGAPKHQKRRATLAVRGEGGDGTDGGGYGEGGAGGRRNSMLAGPEHSATFGSGMRSSPPKGRWGKFKMQMRHVFRRNSGSVSPLPVSGGGKGGAAPPSKRQLKNDSNDTAVLLVPFLLWSALVIGIYLSSVIQMKSIVDVVAIHAVSNFMSGRTYRTIYYSQELAVTYDPAGLPKAREDLAGVLKLVRDAWYTLQLGKDAYLAAGDDAERFQMVTKSLAYASPGINKLLHSNGYCHRQPVNAPCPGPAYRFNKIIHTGLDSMMSQFLISAWSQAANKSMVPEGLEDEHFDFIYNVGTVDLIDGNIELEEQHIMILNDMYDRVILLHIILFVMLWIIFAGFLFLLLNPLLHRITKERRRIAELMSQLPLELDVEKLVERALVVGGGPGGNGSGGTAGGGLGGVGGVSMRRASMQVDTSAAPVDKRLTNMSDDTADGGGMGHVGDDAAATTKWKAIIREASLTAAGSRKGGRSSVEM</sequence>
<dbReference type="Proteomes" id="UP000612055">
    <property type="component" value="Unassembled WGS sequence"/>
</dbReference>
<feature type="region of interest" description="Disordered" evidence="1">
    <location>
        <begin position="732"/>
        <end position="976"/>
    </location>
</feature>
<keyword evidence="2" id="KW-0472">Membrane</keyword>
<feature type="transmembrane region" description="Helical" evidence="2">
    <location>
        <begin position="1675"/>
        <end position="1701"/>
    </location>
</feature>
<keyword evidence="4" id="KW-1185">Reference proteome</keyword>
<name>A0A836BTL4_9CHLO</name>
<evidence type="ECO:0000256" key="1">
    <source>
        <dbReference type="SAM" id="MobiDB-lite"/>
    </source>
</evidence>
<feature type="compositionally biased region" description="Polar residues" evidence="1">
    <location>
        <begin position="693"/>
        <end position="704"/>
    </location>
</feature>
<evidence type="ECO:0000313" key="4">
    <source>
        <dbReference type="Proteomes" id="UP000612055"/>
    </source>
</evidence>
<feature type="region of interest" description="Disordered" evidence="1">
    <location>
        <begin position="684"/>
        <end position="704"/>
    </location>
</feature>
<dbReference type="PANTHER" id="PTHR31600:SF2">
    <property type="entry name" value="GAMETE ENRICHED GENE 10 PROTEIN-RELATED"/>
    <property type="match status" value="1"/>
</dbReference>
<reference evidence="3" key="1">
    <citation type="journal article" date="2020" name="bioRxiv">
        <title>Comparative genomics of Chlamydomonas.</title>
        <authorList>
            <person name="Craig R.J."/>
            <person name="Hasan A.R."/>
            <person name="Ness R.W."/>
            <person name="Keightley P.D."/>
        </authorList>
    </citation>
    <scope>NUCLEOTIDE SEQUENCE</scope>
    <source>
        <strain evidence="3">CCAP 11/70</strain>
    </source>
</reference>
<feature type="compositionally biased region" description="Pro residues" evidence="1">
    <location>
        <begin position="742"/>
        <end position="758"/>
    </location>
</feature>
<keyword evidence="2" id="KW-0812">Transmembrane</keyword>
<comment type="caution">
    <text evidence="3">The sequence shown here is derived from an EMBL/GenBank/DDBJ whole genome shotgun (WGS) entry which is preliminary data.</text>
</comment>
<evidence type="ECO:0000313" key="3">
    <source>
        <dbReference type="EMBL" id="KAG2488470.1"/>
    </source>
</evidence>
<feature type="compositionally biased region" description="Acidic residues" evidence="1">
    <location>
        <begin position="1327"/>
        <end position="1338"/>
    </location>
</feature>
<feature type="compositionally biased region" description="Polar residues" evidence="1">
    <location>
        <begin position="769"/>
        <end position="787"/>
    </location>
</feature>
<protein>
    <submittedName>
        <fullName evidence="3">Uncharacterized protein</fullName>
    </submittedName>
</protein>
<feature type="transmembrane region" description="Helical" evidence="2">
    <location>
        <begin position="1270"/>
        <end position="1290"/>
    </location>
</feature>
<dbReference type="OrthoDB" id="533766at2759"/>
<accession>A0A836BTL4</accession>
<feature type="compositionally biased region" description="Basic and acidic residues" evidence="1">
    <location>
        <begin position="808"/>
        <end position="819"/>
    </location>
</feature>
<dbReference type="PANTHER" id="PTHR31600">
    <property type="entry name" value="TINY MACROCYSTS PROTEIN B-RELATED"/>
    <property type="match status" value="1"/>
</dbReference>
<feature type="compositionally biased region" description="Low complexity" evidence="1">
    <location>
        <begin position="833"/>
        <end position="848"/>
    </location>
</feature>
<dbReference type="InterPro" id="IPR052994">
    <property type="entry name" value="Tiny_macrocysts_regulators"/>
</dbReference>
<organism evidence="3 4">
    <name type="scientific">Edaphochlamys debaryana</name>
    <dbReference type="NCBI Taxonomy" id="47281"/>
    <lineage>
        <taxon>Eukaryota</taxon>
        <taxon>Viridiplantae</taxon>
        <taxon>Chlorophyta</taxon>
        <taxon>core chlorophytes</taxon>
        <taxon>Chlorophyceae</taxon>
        <taxon>CS clade</taxon>
        <taxon>Chlamydomonadales</taxon>
        <taxon>Chlamydomonadales incertae sedis</taxon>
        <taxon>Edaphochlamys</taxon>
    </lineage>
</organism>